<dbReference type="InterPro" id="IPR027417">
    <property type="entry name" value="P-loop_NTPase"/>
</dbReference>
<protein>
    <recommendedName>
        <fullName evidence="3">Elongator complex protein 6</fullName>
    </recommendedName>
</protein>
<dbReference type="InterPro" id="IPR018627">
    <property type="entry name" value="ELP6"/>
</dbReference>
<dbReference type="AlphaFoldDB" id="A0A915L9W1"/>
<dbReference type="Pfam" id="PF09807">
    <property type="entry name" value="ELP6"/>
    <property type="match status" value="2"/>
</dbReference>
<evidence type="ECO:0000256" key="1">
    <source>
        <dbReference type="ARBA" id="ARBA00005043"/>
    </source>
</evidence>
<accession>A0A915L9W1</accession>
<evidence type="ECO:0000256" key="2">
    <source>
        <dbReference type="ARBA" id="ARBA00008837"/>
    </source>
</evidence>
<comment type="similarity">
    <text evidence="2">Belongs to the ELP6 family.</text>
</comment>
<proteinExistence type="inferred from homology"/>
<evidence type="ECO:0000313" key="5">
    <source>
        <dbReference type="WBParaSite" id="nRc.2.0.1.t47198-RA"/>
    </source>
</evidence>
<evidence type="ECO:0000256" key="3">
    <source>
        <dbReference type="ARBA" id="ARBA00020263"/>
    </source>
</evidence>
<dbReference type="WBParaSite" id="nRc.2.0.1.t47198-RA">
    <property type="protein sequence ID" value="nRc.2.0.1.t47198-RA"/>
    <property type="gene ID" value="nRc.2.0.1.g47198"/>
</dbReference>
<dbReference type="PANTHER" id="PTHR16184">
    <property type="entry name" value="ELONGATOR COMPLEX PROTEIN 6"/>
    <property type="match status" value="1"/>
</dbReference>
<dbReference type="Gene3D" id="3.40.50.300">
    <property type="entry name" value="P-loop containing nucleotide triphosphate hydrolases"/>
    <property type="match status" value="1"/>
</dbReference>
<sequence>MKHDLKNLPSNQTIVVEESDNADGSFLIYHFLSLFLRSPANAKVYLVSCRQTVNHFNTVLSKLGVQFKRSIDQNRCRIFDLMNHFRVNDFNFDVNKSIELIESDFSTFCDQVNSPILFIIDDVSILFDFGLPIDEIYRFFHALRFCAKQRKACFSLTLSTYDDNLLENHEKFAKIVRYYADYLLKVEKLKTGLSKEVSGTLSIINFEQKNIEPLVTNKQFKAVKGPYMNDFDDSAILHYDRRGNSMKSTVAWLNQHNSRNDAVG</sequence>
<organism evidence="4 5">
    <name type="scientific">Romanomermis culicivorax</name>
    <name type="common">Nematode worm</name>
    <dbReference type="NCBI Taxonomy" id="13658"/>
    <lineage>
        <taxon>Eukaryota</taxon>
        <taxon>Metazoa</taxon>
        <taxon>Ecdysozoa</taxon>
        <taxon>Nematoda</taxon>
        <taxon>Enoplea</taxon>
        <taxon>Dorylaimia</taxon>
        <taxon>Mermithida</taxon>
        <taxon>Mermithoidea</taxon>
        <taxon>Mermithidae</taxon>
        <taxon>Romanomermis</taxon>
    </lineage>
</organism>
<dbReference type="Proteomes" id="UP000887565">
    <property type="component" value="Unplaced"/>
</dbReference>
<comment type="pathway">
    <text evidence="1">tRNA modification; 5-methoxycarbonylmethyl-2-thiouridine-tRNA biosynthesis.</text>
</comment>
<dbReference type="GO" id="GO:0033588">
    <property type="term" value="C:elongator holoenzyme complex"/>
    <property type="evidence" value="ECO:0007669"/>
    <property type="project" value="InterPro"/>
</dbReference>
<name>A0A915L9W1_ROMCU</name>
<dbReference type="PANTHER" id="PTHR16184:SF6">
    <property type="entry name" value="ELONGATOR COMPLEX PROTEIN 6"/>
    <property type="match status" value="1"/>
</dbReference>
<keyword evidence="4" id="KW-1185">Reference proteome</keyword>
<reference evidence="5" key="1">
    <citation type="submission" date="2022-11" db="UniProtKB">
        <authorList>
            <consortium name="WormBaseParasite"/>
        </authorList>
    </citation>
    <scope>IDENTIFICATION</scope>
</reference>
<evidence type="ECO:0000313" key="4">
    <source>
        <dbReference type="Proteomes" id="UP000887565"/>
    </source>
</evidence>
<dbReference type="GO" id="GO:0002098">
    <property type="term" value="P:tRNA wobble uridine modification"/>
    <property type="evidence" value="ECO:0007669"/>
    <property type="project" value="InterPro"/>
</dbReference>
<dbReference type="OMA" id="FCINTAS"/>